<comment type="caution">
    <text evidence="2">The sequence shown here is derived from an EMBL/GenBank/DDBJ whole genome shotgun (WGS) entry which is preliminary data.</text>
</comment>
<organism evidence="2 3">
    <name type="scientific">Tricholomella constricta</name>
    <dbReference type="NCBI Taxonomy" id="117010"/>
    <lineage>
        <taxon>Eukaryota</taxon>
        <taxon>Fungi</taxon>
        <taxon>Dikarya</taxon>
        <taxon>Basidiomycota</taxon>
        <taxon>Agaricomycotina</taxon>
        <taxon>Agaricomycetes</taxon>
        <taxon>Agaricomycetidae</taxon>
        <taxon>Agaricales</taxon>
        <taxon>Tricholomatineae</taxon>
        <taxon>Lyophyllaceae</taxon>
        <taxon>Tricholomella</taxon>
    </lineage>
</organism>
<dbReference type="AlphaFoldDB" id="A0A8H5GU43"/>
<evidence type="ECO:0000313" key="2">
    <source>
        <dbReference type="EMBL" id="KAF5370930.1"/>
    </source>
</evidence>
<evidence type="ECO:0000313" key="3">
    <source>
        <dbReference type="Proteomes" id="UP000565441"/>
    </source>
</evidence>
<gene>
    <name evidence="2" type="ORF">D9615_009795</name>
</gene>
<evidence type="ECO:0000256" key="1">
    <source>
        <dbReference type="SAM" id="MobiDB-lite"/>
    </source>
</evidence>
<sequence length="292" mass="33158">MITTSKLPTVTSFPDPDIDDQELPSNITKTVRLSPDLETLDLSLHTYGDPQNEWDVDKFCAGLKGIQYPRLRCLKLRFSADLDLSRLCDISTPSPFRSFLEINHHSITILSLPVPDQFYEWAADDLHLPEDMFPNLREFEGTVYWCSQISKLRYPSSRLRKMKVLIEHPLYREGEEEARGMVYGALDCCTGLEVLNILSGDTVVSAGTLTDLSTHAPGLRALHCFIDHDETAGPVASALASFKQLRVLVINIADFNRNDPTHAESIISHARERSLLLKVQDIDDLREEFWWE</sequence>
<reference evidence="2 3" key="1">
    <citation type="journal article" date="2020" name="ISME J.">
        <title>Uncovering the hidden diversity of litter-decomposition mechanisms in mushroom-forming fungi.</title>
        <authorList>
            <person name="Floudas D."/>
            <person name="Bentzer J."/>
            <person name="Ahren D."/>
            <person name="Johansson T."/>
            <person name="Persson P."/>
            <person name="Tunlid A."/>
        </authorList>
    </citation>
    <scope>NUCLEOTIDE SEQUENCE [LARGE SCALE GENOMIC DNA]</scope>
    <source>
        <strain evidence="2 3">CBS 661.87</strain>
    </source>
</reference>
<name>A0A8H5GU43_9AGAR</name>
<dbReference type="InterPro" id="IPR032675">
    <property type="entry name" value="LRR_dom_sf"/>
</dbReference>
<dbReference type="Proteomes" id="UP000565441">
    <property type="component" value="Unassembled WGS sequence"/>
</dbReference>
<accession>A0A8H5GU43</accession>
<dbReference type="OrthoDB" id="3162794at2759"/>
<protein>
    <submittedName>
        <fullName evidence="2">Uncharacterized protein</fullName>
    </submittedName>
</protein>
<keyword evidence="3" id="KW-1185">Reference proteome</keyword>
<feature type="region of interest" description="Disordered" evidence="1">
    <location>
        <begin position="1"/>
        <end position="21"/>
    </location>
</feature>
<proteinExistence type="predicted"/>
<dbReference type="Gene3D" id="3.80.10.10">
    <property type="entry name" value="Ribonuclease Inhibitor"/>
    <property type="match status" value="1"/>
</dbReference>
<dbReference type="EMBL" id="JAACJP010000050">
    <property type="protein sequence ID" value="KAF5370930.1"/>
    <property type="molecule type" value="Genomic_DNA"/>
</dbReference>
<feature type="compositionally biased region" description="Polar residues" evidence="1">
    <location>
        <begin position="1"/>
        <end position="12"/>
    </location>
</feature>